<reference evidence="1" key="1">
    <citation type="submission" date="2023-08" db="EMBL/GenBank/DDBJ databases">
        <authorList>
            <person name="Alioto T."/>
            <person name="Alioto T."/>
            <person name="Gomez Garrido J."/>
        </authorList>
    </citation>
    <scope>NUCLEOTIDE SEQUENCE</scope>
</reference>
<dbReference type="AlphaFoldDB" id="A0AA36BUR4"/>
<protein>
    <submittedName>
        <fullName evidence="1">Uncharacterized protein</fullName>
    </submittedName>
</protein>
<evidence type="ECO:0000313" key="1">
    <source>
        <dbReference type="EMBL" id="CAI9740117.1"/>
    </source>
</evidence>
<dbReference type="EMBL" id="OX597837">
    <property type="protein sequence ID" value="CAI9740117.1"/>
    <property type="molecule type" value="Genomic_DNA"/>
</dbReference>
<dbReference type="Proteomes" id="UP001162480">
    <property type="component" value="Chromosome 24"/>
</dbReference>
<sequence>MAQWLECLARNHEVVSSISRPGCVLCSSARPFISRCSSSLSCRNELQHHWCQTVSTFVFRLDNISVQREEAGMHGRLWVSINNFARTCASEGNYLGATPGSFMTEVGIFTFYPYYVGYAVSKLGLYFVINTLPKILN</sequence>
<name>A0AA36BUR4_OCTVU</name>
<organism evidence="1 2">
    <name type="scientific">Octopus vulgaris</name>
    <name type="common">Common octopus</name>
    <dbReference type="NCBI Taxonomy" id="6645"/>
    <lineage>
        <taxon>Eukaryota</taxon>
        <taxon>Metazoa</taxon>
        <taxon>Spiralia</taxon>
        <taxon>Lophotrochozoa</taxon>
        <taxon>Mollusca</taxon>
        <taxon>Cephalopoda</taxon>
        <taxon>Coleoidea</taxon>
        <taxon>Octopodiformes</taxon>
        <taxon>Octopoda</taxon>
        <taxon>Incirrata</taxon>
        <taxon>Octopodidae</taxon>
        <taxon>Octopus</taxon>
    </lineage>
</organism>
<proteinExistence type="predicted"/>
<accession>A0AA36BUR4</accession>
<keyword evidence="2" id="KW-1185">Reference proteome</keyword>
<evidence type="ECO:0000313" key="2">
    <source>
        <dbReference type="Proteomes" id="UP001162480"/>
    </source>
</evidence>
<gene>
    <name evidence="1" type="ORF">OCTVUL_1B029678</name>
</gene>